<evidence type="ECO:0000313" key="12">
    <source>
        <dbReference type="Proteomes" id="UP000523447"/>
    </source>
</evidence>
<dbReference type="SUPFAM" id="SSF52283">
    <property type="entry name" value="Formate/glycerate dehydrogenase catalytic domain-like"/>
    <property type="match status" value="1"/>
</dbReference>
<dbReference type="Gene3D" id="3.40.50.720">
    <property type="entry name" value="NAD(P)-binding Rossmann-like Domain"/>
    <property type="match status" value="2"/>
</dbReference>
<dbReference type="EC" id="7.1.1.1" evidence="2"/>
<evidence type="ECO:0000256" key="6">
    <source>
        <dbReference type="ARBA" id="ARBA00023027"/>
    </source>
</evidence>
<dbReference type="InterPro" id="IPR007698">
    <property type="entry name" value="AlaDH/PNT_NAD(H)-bd"/>
</dbReference>
<feature type="domain" description="Alanine dehydrogenase/pyridine nucleotide transhydrogenase N-terminal" evidence="10">
    <location>
        <begin position="4"/>
        <end position="138"/>
    </location>
</feature>
<feature type="compositionally biased region" description="Basic and acidic residues" evidence="8">
    <location>
        <begin position="327"/>
        <end position="336"/>
    </location>
</feature>
<dbReference type="Pfam" id="PF01262">
    <property type="entry name" value="AlaDh_PNT_C"/>
    <property type="match status" value="1"/>
</dbReference>
<evidence type="ECO:0000256" key="3">
    <source>
        <dbReference type="ARBA" id="ARBA00022741"/>
    </source>
</evidence>
<comment type="caution">
    <text evidence="11">The sequence shown here is derived from an EMBL/GenBank/DDBJ whole genome shotgun (WGS) entry which is preliminary data.</text>
</comment>
<dbReference type="PANTHER" id="PTHR10160">
    <property type="entry name" value="NAD(P) TRANSHYDROGENASE"/>
    <property type="match status" value="1"/>
</dbReference>
<dbReference type="SUPFAM" id="SSF51735">
    <property type="entry name" value="NAD(P)-binding Rossmann-fold domains"/>
    <property type="match status" value="1"/>
</dbReference>
<keyword evidence="5" id="KW-1278">Translocase</keyword>
<comment type="function">
    <text evidence="1">The transhydrogenation between NADH and NADP is coupled to respiration and ATP hydrolysis and functions as a proton pump across the membrane.</text>
</comment>
<evidence type="ECO:0000256" key="4">
    <source>
        <dbReference type="ARBA" id="ARBA00022857"/>
    </source>
</evidence>
<feature type="region of interest" description="Disordered" evidence="8">
    <location>
        <begin position="317"/>
        <end position="342"/>
    </location>
</feature>
<keyword evidence="6" id="KW-0520">NAD</keyword>
<comment type="catalytic activity">
    <reaction evidence="7">
        <text>NAD(+) + NADPH + H(+)(in) = NADH + NADP(+) + H(+)(out)</text>
        <dbReference type="Rhea" id="RHEA:47992"/>
        <dbReference type="ChEBI" id="CHEBI:15378"/>
        <dbReference type="ChEBI" id="CHEBI:57540"/>
        <dbReference type="ChEBI" id="CHEBI:57783"/>
        <dbReference type="ChEBI" id="CHEBI:57945"/>
        <dbReference type="ChEBI" id="CHEBI:58349"/>
        <dbReference type="EC" id="7.1.1.1"/>
    </reaction>
</comment>
<accession>A0A7X6RI37</accession>
<dbReference type="GO" id="GO:0006740">
    <property type="term" value="P:NADPH regeneration"/>
    <property type="evidence" value="ECO:0007669"/>
    <property type="project" value="TreeGrafter"/>
</dbReference>
<organism evidence="11 12">
    <name type="scientific">Nocardia veterana</name>
    <dbReference type="NCBI Taxonomy" id="132249"/>
    <lineage>
        <taxon>Bacteria</taxon>
        <taxon>Bacillati</taxon>
        <taxon>Actinomycetota</taxon>
        <taxon>Actinomycetes</taxon>
        <taxon>Mycobacteriales</taxon>
        <taxon>Nocardiaceae</taxon>
        <taxon>Nocardia</taxon>
    </lineage>
</organism>
<evidence type="ECO:0000259" key="10">
    <source>
        <dbReference type="SMART" id="SM01003"/>
    </source>
</evidence>
<dbReference type="AlphaFoldDB" id="A0A7X6RI37"/>
<evidence type="ECO:0000256" key="8">
    <source>
        <dbReference type="SAM" id="MobiDB-lite"/>
    </source>
</evidence>
<evidence type="ECO:0000256" key="5">
    <source>
        <dbReference type="ARBA" id="ARBA00022967"/>
    </source>
</evidence>
<dbReference type="SMART" id="SM01002">
    <property type="entry name" value="AlaDh_PNT_C"/>
    <property type="match status" value="1"/>
</dbReference>
<dbReference type="PANTHER" id="PTHR10160:SF19">
    <property type="entry name" value="PROTON-TRANSLOCATING NAD(P)(+) TRANSHYDROGENASE"/>
    <property type="match status" value="1"/>
</dbReference>
<dbReference type="GO" id="GO:0008750">
    <property type="term" value="F:proton-translocating NAD(P)+ transhydrogenase activity"/>
    <property type="evidence" value="ECO:0007669"/>
    <property type="project" value="UniProtKB-EC"/>
</dbReference>
<proteinExistence type="predicted"/>
<dbReference type="GO" id="GO:0050661">
    <property type="term" value="F:NADP binding"/>
    <property type="evidence" value="ECO:0007669"/>
    <property type="project" value="TreeGrafter"/>
</dbReference>
<evidence type="ECO:0000256" key="1">
    <source>
        <dbReference type="ARBA" id="ARBA00003943"/>
    </source>
</evidence>
<dbReference type="SMART" id="SM01003">
    <property type="entry name" value="AlaDh_PNT_N"/>
    <property type="match status" value="1"/>
</dbReference>
<dbReference type="RefSeq" id="WP_040723646.1">
    <property type="nucleotide sequence ID" value="NZ_CAWPHS010000004.1"/>
</dbReference>
<evidence type="ECO:0000313" key="11">
    <source>
        <dbReference type="EMBL" id="NKY86720.1"/>
    </source>
</evidence>
<keyword evidence="12" id="KW-1185">Reference proteome</keyword>
<dbReference type="Pfam" id="PF05222">
    <property type="entry name" value="AlaDh_PNT_N"/>
    <property type="match status" value="1"/>
</dbReference>
<keyword evidence="3" id="KW-0547">Nucleotide-binding</keyword>
<gene>
    <name evidence="11" type="ORF">HGA07_13890</name>
</gene>
<keyword evidence="4" id="KW-0521">NADP</keyword>
<evidence type="ECO:0000256" key="2">
    <source>
        <dbReference type="ARBA" id="ARBA00012943"/>
    </source>
</evidence>
<evidence type="ECO:0000256" key="7">
    <source>
        <dbReference type="ARBA" id="ARBA00048202"/>
    </source>
</evidence>
<dbReference type="Proteomes" id="UP000523447">
    <property type="component" value="Unassembled WGS sequence"/>
</dbReference>
<reference evidence="11 12" key="1">
    <citation type="submission" date="2020-04" db="EMBL/GenBank/DDBJ databases">
        <title>MicrobeNet Type strains.</title>
        <authorList>
            <person name="Nicholson A.C."/>
        </authorList>
    </citation>
    <scope>NUCLEOTIDE SEQUENCE [LARGE SCALE GENOMIC DNA]</scope>
    <source>
        <strain evidence="11 12">DSM 44445</strain>
    </source>
</reference>
<dbReference type="EMBL" id="JAAXPE010000012">
    <property type="protein sequence ID" value="NKY86720.1"/>
    <property type="molecule type" value="Genomic_DNA"/>
</dbReference>
<dbReference type="InterPro" id="IPR007886">
    <property type="entry name" value="AlaDH/PNT_N"/>
</dbReference>
<evidence type="ECO:0000259" key="9">
    <source>
        <dbReference type="SMART" id="SM01002"/>
    </source>
</evidence>
<feature type="domain" description="Alanine dehydrogenase/pyridine nucleotide transhydrogenase NAD(H)-binding" evidence="9">
    <location>
        <begin position="140"/>
        <end position="287"/>
    </location>
</feature>
<protein>
    <recommendedName>
        <fullName evidence="2">proton-translocating NAD(P)(+) transhydrogenase</fullName>
        <ecNumber evidence="2">7.1.1.1</ecNumber>
    </recommendedName>
</protein>
<dbReference type="InterPro" id="IPR036291">
    <property type="entry name" value="NAD(P)-bd_dom_sf"/>
</dbReference>
<sequence length="355" mass="37499">MIAGVLRETAARERRVALTPDGVRRLLGADVRVVVESGAGRSAGFDDRAYRLAGAVVVAQAADVVAQCDVLAWVKPTTHDLRTMTRRPQLTLLGFQDPLQRATQIADLRAVGVESLAFESFSPAAGELDALSAMSRIAGIVAFTAGCRLVPRTVRRPIRSLILGCGQAGLAAIGAAAARGAEPPVVLSRRAELREVAAARGPNRFQVDPRIDAAYVSERIRIDKPDLVFCAAVRRGERAPVLLDDAALAELGDGAVVVDLTAKAGGNCSATVADATVVLSNGVVVTHRSNYPARRPAPASRAYSAAVTATILRLAQQRRPPRSSVGLERRGDDRANLVHSDTGSFPLNRGHIHIG</sequence>
<name>A0A7X6RI37_9NOCA</name>